<evidence type="ECO:0000313" key="3">
    <source>
        <dbReference type="Proteomes" id="UP000800097"/>
    </source>
</evidence>
<feature type="region of interest" description="Disordered" evidence="1">
    <location>
        <begin position="236"/>
        <end position="265"/>
    </location>
</feature>
<dbReference type="Proteomes" id="UP000800097">
    <property type="component" value="Unassembled WGS sequence"/>
</dbReference>
<feature type="region of interest" description="Disordered" evidence="1">
    <location>
        <begin position="1"/>
        <end position="33"/>
    </location>
</feature>
<dbReference type="EMBL" id="ML986515">
    <property type="protein sequence ID" value="KAF2272917.1"/>
    <property type="molecule type" value="Genomic_DNA"/>
</dbReference>
<keyword evidence="3" id="KW-1185">Reference proteome</keyword>
<reference evidence="2" key="1">
    <citation type="journal article" date="2020" name="Stud. Mycol.">
        <title>101 Dothideomycetes genomes: a test case for predicting lifestyles and emergence of pathogens.</title>
        <authorList>
            <person name="Haridas S."/>
            <person name="Albert R."/>
            <person name="Binder M."/>
            <person name="Bloem J."/>
            <person name="Labutti K."/>
            <person name="Salamov A."/>
            <person name="Andreopoulos B."/>
            <person name="Baker S."/>
            <person name="Barry K."/>
            <person name="Bills G."/>
            <person name="Bluhm B."/>
            <person name="Cannon C."/>
            <person name="Castanera R."/>
            <person name="Culley D."/>
            <person name="Daum C."/>
            <person name="Ezra D."/>
            <person name="Gonzalez J."/>
            <person name="Henrissat B."/>
            <person name="Kuo A."/>
            <person name="Liang C."/>
            <person name="Lipzen A."/>
            <person name="Lutzoni F."/>
            <person name="Magnuson J."/>
            <person name="Mondo S."/>
            <person name="Nolan M."/>
            <person name="Ohm R."/>
            <person name="Pangilinan J."/>
            <person name="Park H.-J."/>
            <person name="Ramirez L."/>
            <person name="Alfaro M."/>
            <person name="Sun H."/>
            <person name="Tritt A."/>
            <person name="Yoshinaga Y."/>
            <person name="Zwiers L.-H."/>
            <person name="Turgeon B."/>
            <person name="Goodwin S."/>
            <person name="Spatafora J."/>
            <person name="Crous P."/>
            <person name="Grigoriev I."/>
        </authorList>
    </citation>
    <scope>NUCLEOTIDE SEQUENCE</scope>
    <source>
        <strain evidence="2">CBS 379.55</strain>
    </source>
</reference>
<evidence type="ECO:0000256" key="1">
    <source>
        <dbReference type="SAM" id="MobiDB-lite"/>
    </source>
</evidence>
<evidence type="ECO:0008006" key="4">
    <source>
        <dbReference type="Google" id="ProtNLM"/>
    </source>
</evidence>
<name>A0A6A6J9I1_WESOR</name>
<organism evidence="2 3">
    <name type="scientific">Westerdykella ornata</name>
    <dbReference type="NCBI Taxonomy" id="318751"/>
    <lineage>
        <taxon>Eukaryota</taxon>
        <taxon>Fungi</taxon>
        <taxon>Dikarya</taxon>
        <taxon>Ascomycota</taxon>
        <taxon>Pezizomycotina</taxon>
        <taxon>Dothideomycetes</taxon>
        <taxon>Pleosporomycetidae</taxon>
        <taxon>Pleosporales</taxon>
        <taxon>Sporormiaceae</taxon>
        <taxon>Westerdykella</taxon>
    </lineage>
</organism>
<dbReference type="GeneID" id="54554382"/>
<accession>A0A6A6J9I1</accession>
<dbReference type="OrthoDB" id="3784745at2759"/>
<feature type="region of interest" description="Disordered" evidence="1">
    <location>
        <begin position="109"/>
        <end position="128"/>
    </location>
</feature>
<dbReference type="AlphaFoldDB" id="A0A6A6J9I1"/>
<evidence type="ECO:0000313" key="2">
    <source>
        <dbReference type="EMBL" id="KAF2272917.1"/>
    </source>
</evidence>
<dbReference type="RefSeq" id="XP_033650456.1">
    <property type="nucleotide sequence ID" value="XM_033801207.1"/>
</dbReference>
<protein>
    <recommendedName>
        <fullName evidence="4">SWIM-type domain-containing protein</fullName>
    </recommendedName>
</protein>
<gene>
    <name evidence="2" type="ORF">EI97DRAFT_461534</name>
</gene>
<proteinExistence type="predicted"/>
<sequence>MASGSKPPTCPAPSGSSPDTQMGEHLRRQLQEGKRSGRYWSITTMPQPFAAWSPLPSHQEKETRPCHCSISRVHKLRCGHLVAVAREAEQCAQNCVGSSAMMPDLIRLHTSTPSPSSEAEGYSEPRSSPNEIYENNVLALRQYAVTFLGVREDIPLDDQLQAVARANAHLAILNRVNFKHQLNDRLDLVGGDFGCQECRVEGHRPSVPVYHYRRDPWHVIIPIRNEEDQTLVRRLKDGTTPSRPSNKGRNHVQAGRGRGGKARSFDRLLGGRITKQRVEEKERVLGRMKEEELMESLEGMGIGSVLTENSKMEK</sequence>
<feature type="compositionally biased region" description="Basic and acidic residues" evidence="1">
    <location>
        <begin position="22"/>
        <end position="33"/>
    </location>
</feature>